<dbReference type="InterPro" id="IPR002541">
    <property type="entry name" value="Cyt_c_assembly"/>
</dbReference>
<evidence type="ECO:0000256" key="2">
    <source>
        <dbReference type="ARBA" id="ARBA00022692"/>
    </source>
</evidence>
<evidence type="ECO:0000256" key="7">
    <source>
        <dbReference type="SAM" id="MobiDB-lite"/>
    </source>
</evidence>
<keyword evidence="9" id="KW-0150">Chloroplast</keyword>
<dbReference type="PANTHER" id="PTHR30071:SF1">
    <property type="entry name" value="CYTOCHROME B_B6 PROTEIN-RELATED"/>
    <property type="match status" value="1"/>
</dbReference>
<dbReference type="GeneID" id="22158633"/>
<feature type="domain" description="Cytochrome c assembly protein" evidence="8">
    <location>
        <begin position="68"/>
        <end position="418"/>
    </location>
</feature>
<accession>A0A097KK48</accession>
<dbReference type="PANTHER" id="PTHR30071">
    <property type="entry name" value="HEME EXPORTER PROTEIN C"/>
    <property type="match status" value="1"/>
</dbReference>
<dbReference type="HAMAP" id="MF_01391">
    <property type="entry name" value="CytC_CcsA"/>
    <property type="match status" value="1"/>
</dbReference>
<feature type="transmembrane region" description="Helical" evidence="6">
    <location>
        <begin position="96"/>
        <end position="115"/>
    </location>
</feature>
<comment type="subunit">
    <text evidence="6">May interact with Ccs1.</text>
</comment>
<sequence length="427" mass="47206">MMYSQIQSFLMPFSFGLLFMLMLVYWTQATLFSHLKYKKITTFFLGFAVLSLTTLLVVRWMESGHFPLSNLYESLVFLSWSFLLSHVLLQSFSANELVGVVTSPMALFTYGFASFSLPKEMQQATSLVPALQSNWLMMHVSIMVLSYAALLCGSLLSMAFLVLTSDQLGKLKEETSSLSLTPLPLATVFAPVKGTSLSKQSQVLPYPRQIDLFDRDTKSSSDGNTISPMQFTKCTSFPMQSGEPCSPFTEGDGAHPPSVSTEGDPVQTALDKGCIHSVKEQRFEKYEVSPPPTTSGGQVEAITKGGAEGFEKSETLVEGNIALTLDNLSYRLLGLGFPLLTVGIISGAVWANEAWGSYWSWDPKETWAFITWLVFAIYLHARITKGWVGKKPALIATIGFFVVWFCYLGVNLLGTGLHSYGWFSNKV</sequence>
<feature type="transmembrane region" description="Helical" evidence="6">
    <location>
        <begin position="135"/>
        <end position="163"/>
    </location>
</feature>
<evidence type="ECO:0000256" key="1">
    <source>
        <dbReference type="ARBA" id="ARBA00004141"/>
    </source>
</evidence>
<dbReference type="GO" id="GO:0009535">
    <property type="term" value="C:chloroplast thylakoid membrane"/>
    <property type="evidence" value="ECO:0007669"/>
    <property type="project" value="UniProtKB-SubCell"/>
</dbReference>
<dbReference type="Pfam" id="PF01578">
    <property type="entry name" value="Cytochrom_C_asm"/>
    <property type="match status" value="1"/>
</dbReference>
<geneLocation type="chloroplast" evidence="9"/>
<dbReference type="InterPro" id="IPR045062">
    <property type="entry name" value="Cyt_c_biogenesis_CcsA/CcmC"/>
</dbReference>
<name>A0A097KK48_9CHLO</name>
<dbReference type="NCBIfam" id="TIGR03144">
    <property type="entry name" value="cytochr_II_ccsB"/>
    <property type="match status" value="1"/>
</dbReference>
<feature type="transmembrane region" description="Helical" evidence="6">
    <location>
        <begin position="70"/>
        <end position="89"/>
    </location>
</feature>
<feature type="transmembrane region" description="Helical" evidence="6">
    <location>
        <begin position="40"/>
        <end position="58"/>
    </location>
</feature>
<dbReference type="GO" id="GO:0005886">
    <property type="term" value="C:plasma membrane"/>
    <property type="evidence" value="ECO:0007669"/>
    <property type="project" value="TreeGrafter"/>
</dbReference>
<protein>
    <recommendedName>
        <fullName evidence="6">Cytochrome c biogenesis protein CcsA</fullName>
    </recommendedName>
</protein>
<comment type="subcellular location">
    <subcellularLocation>
        <location evidence="1">Membrane</location>
        <topology evidence="1">Multi-pass membrane protein</topology>
    </subcellularLocation>
    <subcellularLocation>
        <location evidence="6">Plastid</location>
        <location evidence="6">Chloroplast thylakoid membrane</location>
        <topology evidence="6">Multi-pass membrane protein</topology>
    </subcellularLocation>
</comment>
<reference evidence="9" key="1">
    <citation type="journal article" date="2014" name="BMC Evol. Biol.">
        <title>Chloroplast phylogenomic analysis resolves deep-level relationships within the green algal class Trebouxiophyceae.</title>
        <authorList>
            <person name="Lemieux C."/>
            <person name="Otis C."/>
            <person name="Turmel M."/>
        </authorList>
    </citation>
    <scope>NUCLEOTIDE SEQUENCE</scope>
</reference>
<dbReference type="GO" id="GO:0017004">
    <property type="term" value="P:cytochrome complex assembly"/>
    <property type="evidence" value="ECO:0007669"/>
    <property type="project" value="UniProtKB-UniRule"/>
</dbReference>
<keyword evidence="6" id="KW-0793">Thylakoid</keyword>
<feature type="transmembrane region" description="Helical" evidence="6">
    <location>
        <begin position="393"/>
        <end position="414"/>
    </location>
</feature>
<evidence type="ECO:0000256" key="6">
    <source>
        <dbReference type="HAMAP-Rule" id="MF_01391"/>
    </source>
</evidence>
<feature type="transmembrane region" description="Helical" evidence="6">
    <location>
        <begin position="332"/>
        <end position="351"/>
    </location>
</feature>
<evidence type="ECO:0000256" key="4">
    <source>
        <dbReference type="ARBA" id="ARBA00022989"/>
    </source>
</evidence>
<gene>
    <name evidence="6 9" type="primary">ccsA</name>
</gene>
<feature type="transmembrane region" description="Helical" evidence="6">
    <location>
        <begin position="6"/>
        <end position="28"/>
    </location>
</feature>
<keyword evidence="3 6" id="KW-0201">Cytochrome c-type biogenesis</keyword>
<keyword evidence="9" id="KW-0934">Plastid</keyword>
<evidence type="ECO:0000259" key="8">
    <source>
        <dbReference type="Pfam" id="PF01578"/>
    </source>
</evidence>
<dbReference type="InterPro" id="IPR017562">
    <property type="entry name" value="Cyt_c_biogenesis_CcsA"/>
</dbReference>
<feature type="transmembrane region" description="Helical" evidence="6">
    <location>
        <begin position="366"/>
        <end position="381"/>
    </location>
</feature>
<comment type="similarity">
    <text evidence="6">Belongs to the CcmF/CycK/Ccl1/NrfE/CcsA family.</text>
</comment>
<evidence type="ECO:0000256" key="3">
    <source>
        <dbReference type="ARBA" id="ARBA00022748"/>
    </source>
</evidence>
<dbReference type="RefSeq" id="YP_009104996.1">
    <property type="nucleotide sequence ID" value="NC_025526.1"/>
</dbReference>
<keyword evidence="2 6" id="KW-0812">Transmembrane</keyword>
<organism evidence="9">
    <name type="scientific">Watanabea reniformis</name>
    <dbReference type="NCBI Taxonomy" id="191674"/>
    <lineage>
        <taxon>Eukaryota</taxon>
        <taxon>Viridiplantae</taxon>
        <taxon>Chlorophyta</taxon>
        <taxon>core chlorophytes</taxon>
        <taxon>Trebouxiophyceae</taxon>
        <taxon>Watanabeales</taxon>
        <taxon>Watanabeaceae</taxon>
        <taxon>Watanabea</taxon>
    </lineage>
</organism>
<feature type="region of interest" description="Disordered" evidence="7">
    <location>
        <begin position="242"/>
        <end position="265"/>
    </location>
</feature>
<keyword evidence="4 6" id="KW-1133">Transmembrane helix</keyword>
<evidence type="ECO:0000256" key="5">
    <source>
        <dbReference type="ARBA" id="ARBA00023136"/>
    </source>
</evidence>
<dbReference type="EMBL" id="KM462863">
    <property type="protein sequence ID" value="AIT93554.1"/>
    <property type="molecule type" value="Genomic_DNA"/>
</dbReference>
<dbReference type="GO" id="GO:0020037">
    <property type="term" value="F:heme binding"/>
    <property type="evidence" value="ECO:0007669"/>
    <property type="project" value="InterPro"/>
</dbReference>
<keyword evidence="5 6" id="KW-0472">Membrane</keyword>
<comment type="function">
    <text evidence="6">Required during biogenesis of c-type cytochromes (cytochrome c6 and cytochrome f) at the step of heme attachment.</text>
</comment>
<dbReference type="AlphaFoldDB" id="A0A097KK48"/>
<proteinExistence type="inferred from homology"/>
<evidence type="ECO:0000313" key="9">
    <source>
        <dbReference type="EMBL" id="AIT93554.1"/>
    </source>
</evidence>